<gene>
    <name evidence="2" type="ORF">L5014_07220</name>
</gene>
<evidence type="ECO:0000313" key="3">
    <source>
        <dbReference type="Proteomes" id="UP001139308"/>
    </source>
</evidence>
<reference evidence="2" key="1">
    <citation type="submission" date="2022-01" db="EMBL/GenBank/DDBJ databases">
        <title>Genome sequence and assembly of Parabukholderia sp. RG36.</title>
        <authorList>
            <person name="Chhetri G."/>
        </authorList>
    </citation>
    <scope>NUCLEOTIDE SEQUENCE</scope>
    <source>
        <strain evidence="2">RG36</strain>
    </source>
</reference>
<sequence>MKGNAQLDHNRAQQVTTTLQYSLSKRTMVYAEAAYQWTGGDVAGAHGAWEGGLAQSSTDRQFVGRLGMQTFFQGRRAPDPVGPARRYAHSMADRPAGHLPPSGRPRLSARSQRRR</sequence>
<feature type="region of interest" description="Disordered" evidence="1">
    <location>
        <begin position="73"/>
        <end position="115"/>
    </location>
</feature>
<accession>A0A9X1RL66</accession>
<evidence type="ECO:0000313" key="2">
    <source>
        <dbReference type="EMBL" id="MCG5073155.1"/>
    </source>
</evidence>
<dbReference type="RefSeq" id="WP_238462903.1">
    <property type="nucleotide sequence ID" value="NZ_JAKLJA010000004.1"/>
</dbReference>
<dbReference type="SUPFAM" id="SSF56935">
    <property type="entry name" value="Porins"/>
    <property type="match status" value="1"/>
</dbReference>
<name>A0A9X1RL66_9BURK</name>
<evidence type="ECO:0008006" key="4">
    <source>
        <dbReference type="Google" id="ProtNLM"/>
    </source>
</evidence>
<comment type="caution">
    <text evidence="2">The sequence shown here is derived from an EMBL/GenBank/DDBJ whole genome shotgun (WGS) entry which is preliminary data.</text>
</comment>
<feature type="compositionally biased region" description="Low complexity" evidence="1">
    <location>
        <begin position="104"/>
        <end position="115"/>
    </location>
</feature>
<dbReference type="InterPro" id="IPR023614">
    <property type="entry name" value="Porin_dom_sf"/>
</dbReference>
<dbReference type="AlphaFoldDB" id="A0A9X1RL66"/>
<dbReference type="Gene3D" id="2.40.160.10">
    <property type="entry name" value="Porin"/>
    <property type="match status" value="1"/>
</dbReference>
<evidence type="ECO:0000256" key="1">
    <source>
        <dbReference type="SAM" id="MobiDB-lite"/>
    </source>
</evidence>
<proteinExistence type="predicted"/>
<protein>
    <recommendedName>
        <fullName evidence="4">Porin</fullName>
    </recommendedName>
</protein>
<keyword evidence="3" id="KW-1185">Reference proteome</keyword>
<dbReference type="Proteomes" id="UP001139308">
    <property type="component" value="Unassembled WGS sequence"/>
</dbReference>
<organism evidence="2 3">
    <name type="scientific">Paraburkholderia tagetis</name>
    <dbReference type="NCBI Taxonomy" id="2913261"/>
    <lineage>
        <taxon>Bacteria</taxon>
        <taxon>Pseudomonadati</taxon>
        <taxon>Pseudomonadota</taxon>
        <taxon>Betaproteobacteria</taxon>
        <taxon>Burkholderiales</taxon>
        <taxon>Burkholderiaceae</taxon>
        <taxon>Paraburkholderia</taxon>
    </lineage>
</organism>
<dbReference type="EMBL" id="JAKLJA010000004">
    <property type="protein sequence ID" value="MCG5073155.1"/>
    <property type="molecule type" value="Genomic_DNA"/>
</dbReference>